<accession>A0A2P5ALZ9</accession>
<feature type="transmembrane region" description="Helical" evidence="1">
    <location>
        <begin position="20"/>
        <end position="42"/>
    </location>
</feature>
<sequence length="95" mass="10693">MVPSLSFPPLLISSFFSSIYRLVSLFSSLFFHFFFSIFGDLLQPFNLSSERSLSKVLLEFGLLCQEGMDCTFASRFIECSKAKGNVIKTVEGQKS</sequence>
<proteinExistence type="predicted"/>
<evidence type="ECO:0000256" key="1">
    <source>
        <dbReference type="SAM" id="Phobius"/>
    </source>
</evidence>
<keyword evidence="1" id="KW-0812">Transmembrane</keyword>
<dbReference type="AlphaFoldDB" id="A0A2P5ALZ9"/>
<keyword evidence="3" id="KW-1185">Reference proteome</keyword>
<reference evidence="3" key="1">
    <citation type="submission" date="2016-06" db="EMBL/GenBank/DDBJ databases">
        <title>Parallel loss of symbiosis genes in relatives of nitrogen-fixing non-legume Parasponia.</title>
        <authorList>
            <person name="Van Velzen R."/>
            <person name="Holmer R."/>
            <person name="Bu F."/>
            <person name="Rutten L."/>
            <person name="Van Zeijl A."/>
            <person name="Liu W."/>
            <person name="Santuari L."/>
            <person name="Cao Q."/>
            <person name="Sharma T."/>
            <person name="Shen D."/>
            <person name="Roswanjaya Y."/>
            <person name="Wardhani T."/>
            <person name="Kalhor M.S."/>
            <person name="Jansen J."/>
            <person name="Van den Hoogen J."/>
            <person name="Gungor B."/>
            <person name="Hartog M."/>
            <person name="Hontelez J."/>
            <person name="Verver J."/>
            <person name="Yang W.-C."/>
            <person name="Schijlen E."/>
            <person name="Repin R."/>
            <person name="Schilthuizen M."/>
            <person name="Schranz E."/>
            <person name="Heidstra R."/>
            <person name="Miyata K."/>
            <person name="Fedorova E."/>
            <person name="Kohlen W."/>
            <person name="Bisseling T."/>
            <person name="Smit S."/>
            <person name="Geurts R."/>
        </authorList>
    </citation>
    <scope>NUCLEOTIDE SEQUENCE [LARGE SCALE GENOMIC DNA]</scope>
    <source>
        <strain evidence="3">cv. WU1-14</strain>
    </source>
</reference>
<keyword evidence="1" id="KW-0472">Membrane</keyword>
<keyword evidence="1" id="KW-1133">Transmembrane helix</keyword>
<comment type="caution">
    <text evidence="2">The sequence shown here is derived from an EMBL/GenBank/DDBJ whole genome shotgun (WGS) entry which is preliminary data.</text>
</comment>
<dbReference type="EMBL" id="JXTB01000525">
    <property type="protein sequence ID" value="PON37575.1"/>
    <property type="molecule type" value="Genomic_DNA"/>
</dbReference>
<dbReference type="Proteomes" id="UP000237105">
    <property type="component" value="Unassembled WGS sequence"/>
</dbReference>
<name>A0A2P5ALZ9_PARAD</name>
<evidence type="ECO:0000313" key="2">
    <source>
        <dbReference type="EMBL" id="PON37575.1"/>
    </source>
</evidence>
<gene>
    <name evidence="2" type="ORF">PanWU01x14_319470</name>
</gene>
<organism evidence="2 3">
    <name type="scientific">Parasponia andersonii</name>
    <name type="common">Sponia andersonii</name>
    <dbReference type="NCBI Taxonomy" id="3476"/>
    <lineage>
        <taxon>Eukaryota</taxon>
        <taxon>Viridiplantae</taxon>
        <taxon>Streptophyta</taxon>
        <taxon>Embryophyta</taxon>
        <taxon>Tracheophyta</taxon>
        <taxon>Spermatophyta</taxon>
        <taxon>Magnoliopsida</taxon>
        <taxon>eudicotyledons</taxon>
        <taxon>Gunneridae</taxon>
        <taxon>Pentapetalae</taxon>
        <taxon>rosids</taxon>
        <taxon>fabids</taxon>
        <taxon>Rosales</taxon>
        <taxon>Cannabaceae</taxon>
        <taxon>Parasponia</taxon>
    </lineage>
</organism>
<evidence type="ECO:0000313" key="3">
    <source>
        <dbReference type="Proteomes" id="UP000237105"/>
    </source>
</evidence>
<protein>
    <submittedName>
        <fullName evidence="2">Uncharacterized protein</fullName>
    </submittedName>
</protein>